<name>A0A7J9HMN9_9ROSI</name>
<dbReference type="InterPro" id="IPR044730">
    <property type="entry name" value="RNase_H-like_dom_plant"/>
</dbReference>
<evidence type="ECO:0000313" key="3">
    <source>
        <dbReference type="Proteomes" id="UP000593560"/>
    </source>
</evidence>
<dbReference type="OrthoDB" id="993597at2759"/>
<dbReference type="AlphaFoldDB" id="A0A7J9HMN9"/>
<evidence type="ECO:0000259" key="1">
    <source>
        <dbReference type="Pfam" id="PF13456"/>
    </source>
</evidence>
<accession>A0A7J9HMN9</accession>
<evidence type="ECO:0000313" key="2">
    <source>
        <dbReference type="EMBL" id="MBA0811109.1"/>
    </source>
</evidence>
<dbReference type="CDD" id="cd06222">
    <property type="entry name" value="RNase_H_like"/>
    <property type="match status" value="1"/>
</dbReference>
<dbReference type="InterPro" id="IPR012337">
    <property type="entry name" value="RNaseH-like_sf"/>
</dbReference>
<feature type="non-terminal residue" evidence="2">
    <location>
        <position position="1"/>
    </location>
</feature>
<sequence length="204" mass="23261">SYPSFTWRSICSARDVFDDGLLWRIEFDTWKKEVIYRLFDDEQARCMLNIPLAGSGSSDMLVWWHDASGDFEGQIMGACSYPLLDVAYAFVAEARACERALCFALDMGFRKVVLEGDSLTVIKKLNSNIVDRSVLSPISQHIQVLAGSFEEVTYLFVPKKANKAAHELAMVGRNRKLPCFWVEEAPLSVIEAVESDRYEWFHRC</sequence>
<gene>
    <name evidence="2" type="ORF">Gohar_003040</name>
</gene>
<dbReference type="GO" id="GO:0003676">
    <property type="term" value="F:nucleic acid binding"/>
    <property type="evidence" value="ECO:0007669"/>
    <property type="project" value="InterPro"/>
</dbReference>
<comment type="caution">
    <text evidence="2">The sequence shown here is derived from an EMBL/GenBank/DDBJ whole genome shotgun (WGS) entry which is preliminary data.</text>
</comment>
<reference evidence="2 3" key="1">
    <citation type="journal article" date="2019" name="Genome Biol. Evol.">
        <title>Insights into the evolution of the New World diploid cottons (Gossypium, subgenus Houzingenia) based on genome sequencing.</title>
        <authorList>
            <person name="Grover C.E."/>
            <person name="Arick M.A. 2nd"/>
            <person name="Thrash A."/>
            <person name="Conover J.L."/>
            <person name="Sanders W.S."/>
            <person name="Peterson D.G."/>
            <person name="Frelichowski J.E."/>
            <person name="Scheffler J.A."/>
            <person name="Scheffler B.E."/>
            <person name="Wendel J.F."/>
        </authorList>
    </citation>
    <scope>NUCLEOTIDE SEQUENCE [LARGE SCALE GENOMIC DNA]</scope>
    <source>
        <strain evidence="2">0</strain>
        <tissue evidence="2">Leaf</tissue>
    </source>
</reference>
<proteinExistence type="predicted"/>
<organism evidence="2 3">
    <name type="scientific">Gossypium harknessii</name>
    <dbReference type="NCBI Taxonomy" id="34285"/>
    <lineage>
        <taxon>Eukaryota</taxon>
        <taxon>Viridiplantae</taxon>
        <taxon>Streptophyta</taxon>
        <taxon>Embryophyta</taxon>
        <taxon>Tracheophyta</taxon>
        <taxon>Spermatophyta</taxon>
        <taxon>Magnoliopsida</taxon>
        <taxon>eudicotyledons</taxon>
        <taxon>Gunneridae</taxon>
        <taxon>Pentapetalae</taxon>
        <taxon>rosids</taxon>
        <taxon>malvids</taxon>
        <taxon>Malvales</taxon>
        <taxon>Malvaceae</taxon>
        <taxon>Malvoideae</taxon>
        <taxon>Gossypium</taxon>
    </lineage>
</organism>
<dbReference type="EMBL" id="JABFAD010000010">
    <property type="protein sequence ID" value="MBA0811109.1"/>
    <property type="molecule type" value="Genomic_DNA"/>
</dbReference>
<feature type="domain" description="RNase H type-1" evidence="1">
    <location>
        <begin position="72"/>
        <end position="169"/>
    </location>
</feature>
<dbReference type="InterPro" id="IPR036397">
    <property type="entry name" value="RNaseH_sf"/>
</dbReference>
<keyword evidence="3" id="KW-1185">Reference proteome</keyword>
<dbReference type="GO" id="GO:0004523">
    <property type="term" value="F:RNA-DNA hybrid ribonuclease activity"/>
    <property type="evidence" value="ECO:0007669"/>
    <property type="project" value="InterPro"/>
</dbReference>
<protein>
    <recommendedName>
        <fullName evidence="1">RNase H type-1 domain-containing protein</fullName>
    </recommendedName>
</protein>
<dbReference type="InterPro" id="IPR052929">
    <property type="entry name" value="RNase_H-like_EbsB-rel"/>
</dbReference>
<dbReference type="Gene3D" id="3.30.420.10">
    <property type="entry name" value="Ribonuclease H-like superfamily/Ribonuclease H"/>
    <property type="match status" value="1"/>
</dbReference>
<dbReference type="SUPFAM" id="SSF53098">
    <property type="entry name" value="Ribonuclease H-like"/>
    <property type="match status" value="1"/>
</dbReference>
<dbReference type="PANTHER" id="PTHR47074:SF61">
    <property type="entry name" value="RNASE H TYPE-1 DOMAIN-CONTAINING PROTEIN"/>
    <property type="match status" value="1"/>
</dbReference>
<dbReference type="InterPro" id="IPR002156">
    <property type="entry name" value="RNaseH_domain"/>
</dbReference>
<dbReference type="Proteomes" id="UP000593560">
    <property type="component" value="Unassembled WGS sequence"/>
</dbReference>
<dbReference type="Pfam" id="PF13456">
    <property type="entry name" value="RVT_3"/>
    <property type="match status" value="1"/>
</dbReference>
<dbReference type="PANTHER" id="PTHR47074">
    <property type="entry name" value="BNAC02G40300D PROTEIN"/>
    <property type="match status" value="1"/>
</dbReference>